<keyword evidence="7" id="KW-0539">Nucleus</keyword>
<dbReference type="GO" id="GO:0005634">
    <property type="term" value="C:nucleus"/>
    <property type="evidence" value="ECO:0007669"/>
    <property type="project" value="UniProtKB-SubCell"/>
</dbReference>
<comment type="subcellular location">
    <subcellularLocation>
        <location evidence="1">Nucleus</location>
    </subcellularLocation>
</comment>
<feature type="domain" description="AP2/ERF" evidence="10">
    <location>
        <begin position="203"/>
        <end position="281"/>
    </location>
</feature>
<evidence type="ECO:0000313" key="12">
    <source>
        <dbReference type="Proteomes" id="UP000585474"/>
    </source>
</evidence>
<protein>
    <submittedName>
        <fullName evidence="11">Integrase-type DNA-binding superfamily protein</fullName>
    </submittedName>
</protein>
<keyword evidence="6" id="KW-0804">Transcription</keyword>
<dbReference type="Proteomes" id="UP000585474">
    <property type="component" value="Unassembled WGS sequence"/>
</dbReference>
<dbReference type="SMART" id="SM00380">
    <property type="entry name" value="AP2"/>
    <property type="match status" value="1"/>
</dbReference>
<dbReference type="AlphaFoldDB" id="A0A7J0E8F0"/>
<dbReference type="InterPro" id="IPR036955">
    <property type="entry name" value="AP2/ERF_dom_sf"/>
</dbReference>
<dbReference type="InterPro" id="IPR051758">
    <property type="entry name" value="ERF/AP2-like"/>
</dbReference>
<accession>A0A7J0E8F0</accession>
<dbReference type="GO" id="GO:0003700">
    <property type="term" value="F:DNA-binding transcription factor activity"/>
    <property type="evidence" value="ECO:0007669"/>
    <property type="project" value="InterPro"/>
</dbReference>
<feature type="region of interest" description="Disordered" evidence="9">
    <location>
        <begin position="215"/>
        <end position="242"/>
    </location>
</feature>
<evidence type="ECO:0000256" key="6">
    <source>
        <dbReference type="ARBA" id="ARBA00023163"/>
    </source>
</evidence>
<evidence type="ECO:0000313" key="11">
    <source>
        <dbReference type="EMBL" id="GFY82771.1"/>
    </source>
</evidence>
<evidence type="ECO:0000256" key="1">
    <source>
        <dbReference type="ARBA" id="ARBA00004123"/>
    </source>
</evidence>
<organism evidence="11 12">
    <name type="scientific">Actinidia rufa</name>
    <dbReference type="NCBI Taxonomy" id="165716"/>
    <lineage>
        <taxon>Eukaryota</taxon>
        <taxon>Viridiplantae</taxon>
        <taxon>Streptophyta</taxon>
        <taxon>Embryophyta</taxon>
        <taxon>Tracheophyta</taxon>
        <taxon>Spermatophyta</taxon>
        <taxon>Magnoliopsida</taxon>
        <taxon>eudicotyledons</taxon>
        <taxon>Gunneridae</taxon>
        <taxon>Pentapetalae</taxon>
        <taxon>asterids</taxon>
        <taxon>Ericales</taxon>
        <taxon>Actinidiaceae</taxon>
        <taxon>Actinidia</taxon>
    </lineage>
</organism>
<gene>
    <name evidence="11" type="ORF">Acr_02g0010110</name>
</gene>
<sequence>MLRGRKTRGLYRLEGSVQTRRAAIRHGSSDIRRKNGQGKKQAHKGTQSKHRDTWRSQSGTRVQGDALRQARKSEQTRAMRSVHDVYRKAQRKETKSILKSCTSTGATSPKRVSFALDLISGSDLFRCVHKGGERESHNDSQSDILYGALRVGACMSSAMSSSSLLMWPINSEGYLREEWELRERNKERSAVGKGCEALRKERQDRGILRDEMIARTSKRRETRGEKNSGTGESVGVHGGSMGRRSRTRLWLGMFDTGVDAARAYDRAAFNMMGHLAILNFPSEYYPQLSNSRCPISSSSLSSTSAPRF</sequence>
<proteinExistence type="inferred from homology"/>
<dbReference type="EMBL" id="BJWL01000002">
    <property type="protein sequence ID" value="GFY82771.1"/>
    <property type="molecule type" value="Genomic_DNA"/>
</dbReference>
<dbReference type="PANTHER" id="PTHR31657:SF36">
    <property type="entry name" value="ETHYLENE-RESPONSIVE TRANSCRIPTION FACTOR ERF054"/>
    <property type="match status" value="1"/>
</dbReference>
<feature type="region of interest" description="Disordered" evidence="9">
    <location>
        <begin position="25"/>
        <end position="79"/>
    </location>
</feature>
<comment type="caution">
    <text evidence="11">The sequence shown here is derived from an EMBL/GenBank/DDBJ whole genome shotgun (WGS) entry which is preliminary data.</text>
</comment>
<reference evidence="11 12" key="1">
    <citation type="submission" date="2019-07" db="EMBL/GenBank/DDBJ databases">
        <title>De Novo Assembly of kiwifruit Actinidia rufa.</title>
        <authorList>
            <person name="Sugita-Konishi S."/>
            <person name="Sato K."/>
            <person name="Mori E."/>
            <person name="Abe Y."/>
            <person name="Kisaki G."/>
            <person name="Hamano K."/>
            <person name="Suezawa K."/>
            <person name="Otani M."/>
            <person name="Fukuda T."/>
            <person name="Manabe T."/>
            <person name="Gomi K."/>
            <person name="Tabuchi M."/>
            <person name="Akimitsu K."/>
            <person name="Kataoka I."/>
        </authorList>
    </citation>
    <scope>NUCLEOTIDE SEQUENCE [LARGE SCALE GENOMIC DNA]</scope>
    <source>
        <strain evidence="12">cv. Fuchu</strain>
    </source>
</reference>
<dbReference type="GO" id="GO:0000976">
    <property type="term" value="F:transcription cis-regulatory region binding"/>
    <property type="evidence" value="ECO:0007669"/>
    <property type="project" value="UniProtKB-ARBA"/>
</dbReference>
<feature type="compositionally biased region" description="Basic residues" evidence="9">
    <location>
        <begin position="34"/>
        <end position="48"/>
    </location>
</feature>
<dbReference type="GO" id="GO:0009873">
    <property type="term" value="P:ethylene-activated signaling pathway"/>
    <property type="evidence" value="ECO:0007669"/>
    <property type="project" value="UniProtKB-KW"/>
</dbReference>
<dbReference type="SUPFAM" id="SSF54171">
    <property type="entry name" value="DNA-binding domain"/>
    <property type="match status" value="1"/>
</dbReference>
<dbReference type="InterPro" id="IPR016177">
    <property type="entry name" value="DNA-bd_dom_sf"/>
</dbReference>
<evidence type="ECO:0000256" key="2">
    <source>
        <dbReference type="ARBA" id="ARBA00022745"/>
    </source>
</evidence>
<evidence type="ECO:0000256" key="9">
    <source>
        <dbReference type="SAM" id="MobiDB-lite"/>
    </source>
</evidence>
<comment type="similarity">
    <text evidence="8">Belongs to the AP2/ERF transcription factor family. ERF subfamily.</text>
</comment>
<dbReference type="InterPro" id="IPR001471">
    <property type="entry name" value="AP2/ERF_dom"/>
</dbReference>
<keyword evidence="4 11" id="KW-0238">DNA-binding</keyword>
<name>A0A7J0E8F0_9ERIC</name>
<evidence type="ECO:0000259" key="10">
    <source>
        <dbReference type="PROSITE" id="PS51032"/>
    </source>
</evidence>
<evidence type="ECO:0000256" key="5">
    <source>
        <dbReference type="ARBA" id="ARBA00023159"/>
    </source>
</evidence>
<evidence type="ECO:0000256" key="7">
    <source>
        <dbReference type="ARBA" id="ARBA00023242"/>
    </source>
</evidence>
<evidence type="ECO:0000256" key="4">
    <source>
        <dbReference type="ARBA" id="ARBA00023125"/>
    </source>
</evidence>
<dbReference type="PANTHER" id="PTHR31657">
    <property type="entry name" value="ETHYLENE-RESPONSIVE TRANSCRIPTION FACTOR ERF061"/>
    <property type="match status" value="1"/>
</dbReference>
<keyword evidence="12" id="KW-1185">Reference proteome</keyword>
<evidence type="ECO:0000256" key="8">
    <source>
        <dbReference type="ARBA" id="ARBA00024343"/>
    </source>
</evidence>
<dbReference type="PROSITE" id="PS51032">
    <property type="entry name" value="AP2_ERF"/>
    <property type="match status" value="1"/>
</dbReference>
<keyword evidence="5" id="KW-0010">Activator</keyword>
<keyword evidence="2" id="KW-0936">Ethylene signaling pathway</keyword>
<evidence type="ECO:0000256" key="3">
    <source>
        <dbReference type="ARBA" id="ARBA00023015"/>
    </source>
</evidence>
<dbReference type="Gene3D" id="3.30.730.10">
    <property type="entry name" value="AP2/ERF domain"/>
    <property type="match status" value="1"/>
</dbReference>
<keyword evidence="3" id="KW-0805">Transcription regulation</keyword>